<feature type="transmembrane region" description="Helical" evidence="6">
    <location>
        <begin position="56"/>
        <end position="78"/>
    </location>
</feature>
<evidence type="ECO:0000256" key="5">
    <source>
        <dbReference type="ARBA" id="ARBA00023136"/>
    </source>
</evidence>
<keyword evidence="9" id="KW-1185">Reference proteome</keyword>
<dbReference type="Pfam" id="PF07690">
    <property type="entry name" value="MFS_1"/>
    <property type="match status" value="1"/>
</dbReference>
<dbReference type="RefSeq" id="WP_093795947.1">
    <property type="nucleotide sequence ID" value="NZ_CP155571.1"/>
</dbReference>
<keyword evidence="3 6" id="KW-0812">Transmembrane</keyword>
<feature type="transmembrane region" description="Helical" evidence="6">
    <location>
        <begin position="340"/>
        <end position="363"/>
    </location>
</feature>
<feature type="transmembrane region" description="Helical" evidence="6">
    <location>
        <begin position="29"/>
        <end position="50"/>
    </location>
</feature>
<name>A0ABZ3J5D7_SPOA4</name>
<dbReference type="InterPro" id="IPR036259">
    <property type="entry name" value="MFS_trans_sf"/>
</dbReference>
<evidence type="ECO:0000256" key="4">
    <source>
        <dbReference type="ARBA" id="ARBA00022989"/>
    </source>
</evidence>
<keyword evidence="4 6" id="KW-1133">Transmembrane helix</keyword>
<dbReference type="Gene3D" id="1.20.1250.20">
    <property type="entry name" value="MFS general substrate transporter like domains"/>
    <property type="match status" value="1"/>
</dbReference>
<evidence type="ECO:0000256" key="3">
    <source>
        <dbReference type="ARBA" id="ARBA00022692"/>
    </source>
</evidence>
<evidence type="ECO:0000256" key="1">
    <source>
        <dbReference type="ARBA" id="ARBA00004651"/>
    </source>
</evidence>
<protein>
    <submittedName>
        <fullName evidence="8">Niacin/nicotinamide transporter NaiP</fullName>
    </submittedName>
</protein>
<feature type="transmembrane region" description="Helical" evidence="6">
    <location>
        <begin position="250"/>
        <end position="269"/>
    </location>
</feature>
<feature type="domain" description="Major facilitator superfamily (MFS) profile" evidence="7">
    <location>
        <begin position="24"/>
        <end position="430"/>
    </location>
</feature>
<keyword evidence="2" id="KW-0813">Transport</keyword>
<organism evidence="8 9">
    <name type="scientific">Sporomusa acidovorans (strain ATCC 49682 / DSM 3132 / Mol)</name>
    <dbReference type="NCBI Taxonomy" id="1123286"/>
    <lineage>
        <taxon>Bacteria</taxon>
        <taxon>Bacillati</taxon>
        <taxon>Bacillota</taxon>
        <taxon>Negativicutes</taxon>
        <taxon>Selenomonadales</taxon>
        <taxon>Sporomusaceae</taxon>
        <taxon>Sporomusa</taxon>
    </lineage>
</organism>
<evidence type="ECO:0000259" key="7">
    <source>
        <dbReference type="PROSITE" id="PS50850"/>
    </source>
</evidence>
<feature type="transmembrane region" description="Helical" evidence="6">
    <location>
        <begin position="174"/>
        <end position="192"/>
    </location>
</feature>
<dbReference type="EMBL" id="CP155571">
    <property type="protein sequence ID" value="XFO73607.1"/>
    <property type="molecule type" value="Genomic_DNA"/>
</dbReference>
<evidence type="ECO:0000256" key="2">
    <source>
        <dbReference type="ARBA" id="ARBA00022448"/>
    </source>
</evidence>
<feature type="transmembrane region" description="Helical" evidence="6">
    <location>
        <begin position="289"/>
        <end position="306"/>
    </location>
</feature>
<evidence type="ECO:0000313" key="9">
    <source>
        <dbReference type="Proteomes" id="UP000216052"/>
    </source>
</evidence>
<dbReference type="InterPro" id="IPR005829">
    <property type="entry name" value="Sugar_transporter_CS"/>
</dbReference>
<dbReference type="InterPro" id="IPR011701">
    <property type="entry name" value="MFS"/>
</dbReference>
<evidence type="ECO:0000313" key="8">
    <source>
        <dbReference type="EMBL" id="XFO73607.1"/>
    </source>
</evidence>
<comment type="subcellular location">
    <subcellularLocation>
        <location evidence="1">Cell membrane</location>
        <topology evidence="1">Multi-pass membrane protein</topology>
    </subcellularLocation>
</comment>
<feature type="transmembrane region" description="Helical" evidence="6">
    <location>
        <begin position="116"/>
        <end position="136"/>
    </location>
</feature>
<keyword evidence="5 6" id="KW-0472">Membrane</keyword>
<reference evidence="8" key="1">
    <citation type="submission" date="2024-05" db="EMBL/GenBank/DDBJ databases">
        <title>Isolation and characterization of Sporomusa carbonis sp. nov., a carboxydotrophic hydrogenogen in the genus of Sporomusa isolated from a charcoal burning pile.</title>
        <authorList>
            <person name="Boeer T."/>
            <person name="Rosenbaum F."/>
            <person name="Eysell L."/>
            <person name="Mueller V."/>
            <person name="Daniel R."/>
            <person name="Poehlein A."/>
        </authorList>
    </citation>
    <scope>NUCLEOTIDE SEQUENCE [LARGE SCALE GENOMIC DNA]</scope>
    <source>
        <strain evidence="8">DSM 3132</strain>
    </source>
</reference>
<dbReference type="PROSITE" id="PS50850">
    <property type="entry name" value="MFS"/>
    <property type="match status" value="1"/>
</dbReference>
<dbReference type="Proteomes" id="UP000216052">
    <property type="component" value="Chromosome"/>
</dbReference>
<dbReference type="SUPFAM" id="SSF103473">
    <property type="entry name" value="MFS general substrate transporter"/>
    <property type="match status" value="1"/>
</dbReference>
<proteinExistence type="predicted"/>
<dbReference type="InterPro" id="IPR020846">
    <property type="entry name" value="MFS_dom"/>
</dbReference>
<feature type="transmembrane region" description="Helical" evidence="6">
    <location>
        <begin position="90"/>
        <end position="110"/>
    </location>
</feature>
<dbReference type="PROSITE" id="PS00217">
    <property type="entry name" value="SUGAR_TRANSPORT_2"/>
    <property type="match status" value="1"/>
</dbReference>
<accession>A0ABZ3J5D7</accession>
<feature type="transmembrane region" description="Helical" evidence="6">
    <location>
        <begin position="384"/>
        <end position="402"/>
    </location>
</feature>
<feature type="transmembrane region" description="Helical" evidence="6">
    <location>
        <begin position="408"/>
        <end position="426"/>
    </location>
</feature>
<evidence type="ECO:0000256" key="6">
    <source>
        <dbReference type="SAM" id="Phobius"/>
    </source>
</evidence>
<dbReference type="PANTHER" id="PTHR23508:SF10">
    <property type="entry name" value="CARBOXYLIC ACID TRANSPORTER PROTEIN HOMOLOG"/>
    <property type="match status" value="1"/>
</dbReference>
<feature type="transmembrane region" description="Helical" evidence="6">
    <location>
        <begin position="318"/>
        <end position="334"/>
    </location>
</feature>
<gene>
    <name evidence="8" type="primary">naiP_4</name>
    <name evidence="8" type="ORF">SPACI_037140</name>
</gene>
<dbReference type="PANTHER" id="PTHR23508">
    <property type="entry name" value="CARBOXYLIC ACID TRANSPORTER PROTEIN HOMOLOG"/>
    <property type="match status" value="1"/>
</dbReference>
<sequence length="435" mass="47530">MEMKTKQNLFSGDDEATWKRRWKMMYASIAGYAMDGLDMLILSFVMTAIIKEFGLSFAEAGLIATYTLIGAVLGGYIFGIMADYVGRVKVFSLTIILFSIFTGLCAFASSLTELNIYRFLSGLGLGGEFGIGMTLVAETWPAAKRARASAGVAIGWQMGAVLAALLSALVVPHFGWRGLFAIGVLPALFAAWSRRGIPEPDIWVNRKIMKETIQQKVAQGEALTESEQEFLNKANKFPLTHLFANPRKSVTTFALTVMTSVQNFGYYGIMIWLPTILMQKHNLTLNKTTTWMVVTVIGMVIGIYLFGQFADRIGRRPAYITFYICSAAAVWGYSVLNDPILLLIGGAVLGFFCNGMMAGYGALLSEHYTTDARSTAQNFIFNSGRAVGGFAPVIIGMLAAQYTLNGALVILAFIYLAAAVNVFFLVPETKDSKLD</sequence>
<feature type="transmembrane region" description="Helical" evidence="6">
    <location>
        <begin position="148"/>
        <end position="168"/>
    </location>
</feature>